<dbReference type="PANTHER" id="PTHR12962:SF1">
    <property type="entry name" value="COLD SHOCK DOMAIN-CONTAINING PROTEIN CG9705"/>
    <property type="match status" value="1"/>
</dbReference>
<evidence type="ECO:0000313" key="5">
    <source>
        <dbReference type="EMBL" id="MCQ8102821.1"/>
    </source>
</evidence>
<dbReference type="PROSITE" id="PS51857">
    <property type="entry name" value="CSD_2"/>
    <property type="match status" value="1"/>
</dbReference>
<keyword evidence="6" id="KW-1185">Reference proteome</keyword>
<dbReference type="InterPro" id="IPR019844">
    <property type="entry name" value="CSD_CS"/>
</dbReference>
<dbReference type="InterPro" id="IPR052069">
    <property type="entry name" value="Ca-reg_mRNA-binding_domain"/>
</dbReference>
<dbReference type="SUPFAM" id="SSF50249">
    <property type="entry name" value="Nucleic acid-binding proteins"/>
    <property type="match status" value="1"/>
</dbReference>
<dbReference type="Proteomes" id="UP001524499">
    <property type="component" value="Unassembled WGS sequence"/>
</dbReference>
<comment type="subcellular location">
    <subcellularLocation>
        <location evidence="2">Cytoplasm</location>
    </subcellularLocation>
</comment>
<dbReference type="InterPro" id="IPR002059">
    <property type="entry name" value="CSP_DNA-bd"/>
</dbReference>
<dbReference type="CDD" id="cd04458">
    <property type="entry name" value="CSP_CDS"/>
    <property type="match status" value="1"/>
</dbReference>
<dbReference type="InterPro" id="IPR012340">
    <property type="entry name" value="NA-bd_OB-fold"/>
</dbReference>
<name>A0ABT1TBI1_9GAMM</name>
<reference evidence="5 6" key="1">
    <citation type="submission" date="2022-07" db="EMBL/GenBank/DDBJ databases">
        <title>Methylomonas rivi sp. nov., Methylomonas rosea sp. nov., Methylomonas aureus sp. nov. and Methylomonas subterranea sp. nov., four novel methanotrophs isolated from a freshwater creek and the deep terrestrial subsurface.</title>
        <authorList>
            <person name="Abin C."/>
            <person name="Sankaranarayanan K."/>
            <person name="Garner C."/>
            <person name="Sindelar R."/>
            <person name="Kotary K."/>
            <person name="Garner R."/>
            <person name="Barclay S."/>
            <person name="Lawson P."/>
            <person name="Krumholz L."/>
        </authorList>
    </citation>
    <scope>NUCLEOTIDE SEQUENCE [LARGE SCALE GENOMIC DNA]</scope>
    <source>
        <strain evidence="5 6">SURF-2</strain>
    </source>
</reference>
<dbReference type="SMART" id="SM00357">
    <property type="entry name" value="CSP"/>
    <property type="match status" value="1"/>
</dbReference>
<sequence>MAKGILMRWNDEQGFGFIHTDAVGEDVFIHISAFGGLSRRPAVGDMVIFNLETDSKRRKRAVNASIEGMESVFLAREIEKPPIKLQRKPAVHEQSNTRRKSYTNHGNSGSSGFIGLVFIIGILVVGYKAYSTYSSNASDATIGAGDFEPVVSAVRQPIAASYHCEGKTRCSQMTSCAEAVFYLNNCPGSVTDGDGDGRPCEDQWCGH</sequence>
<proteinExistence type="predicted"/>
<keyword evidence="1" id="KW-0597">Phosphoprotein</keyword>
<keyword evidence="3" id="KW-0812">Transmembrane</keyword>
<feature type="transmembrane region" description="Helical" evidence="3">
    <location>
        <begin position="108"/>
        <end position="130"/>
    </location>
</feature>
<evidence type="ECO:0000259" key="4">
    <source>
        <dbReference type="PROSITE" id="PS51857"/>
    </source>
</evidence>
<gene>
    <name evidence="5" type="ORF">NP590_01785</name>
</gene>
<dbReference type="InterPro" id="IPR008613">
    <property type="entry name" value="Excalibur_Ca-bd_domain"/>
</dbReference>
<evidence type="ECO:0000313" key="6">
    <source>
        <dbReference type="Proteomes" id="UP001524499"/>
    </source>
</evidence>
<protein>
    <submittedName>
        <fullName evidence="5">Cold shock domain-containing protein</fullName>
    </submittedName>
</protein>
<dbReference type="EMBL" id="JANIBJ010000002">
    <property type="protein sequence ID" value="MCQ8102821.1"/>
    <property type="molecule type" value="Genomic_DNA"/>
</dbReference>
<accession>A0ABT1TBI1</accession>
<feature type="domain" description="CSD" evidence="4">
    <location>
        <begin position="1"/>
        <end position="66"/>
    </location>
</feature>
<dbReference type="RefSeq" id="WP_256600440.1">
    <property type="nucleotide sequence ID" value="NZ_JANIBJ010000002.1"/>
</dbReference>
<dbReference type="Gene3D" id="2.40.50.140">
    <property type="entry name" value="Nucleic acid-binding proteins"/>
    <property type="match status" value="1"/>
</dbReference>
<dbReference type="Pfam" id="PF05901">
    <property type="entry name" value="Excalibur"/>
    <property type="match status" value="1"/>
</dbReference>
<evidence type="ECO:0000256" key="3">
    <source>
        <dbReference type="SAM" id="Phobius"/>
    </source>
</evidence>
<keyword evidence="3" id="KW-1133">Transmembrane helix</keyword>
<dbReference type="Pfam" id="PF00313">
    <property type="entry name" value="CSD"/>
    <property type="match status" value="1"/>
</dbReference>
<comment type="caution">
    <text evidence="5">The sequence shown here is derived from an EMBL/GenBank/DDBJ whole genome shotgun (WGS) entry which is preliminary data.</text>
</comment>
<evidence type="ECO:0000256" key="1">
    <source>
        <dbReference type="ARBA" id="ARBA00022553"/>
    </source>
</evidence>
<keyword evidence="3" id="KW-0472">Membrane</keyword>
<dbReference type="InterPro" id="IPR011129">
    <property type="entry name" value="CSD"/>
</dbReference>
<dbReference type="PROSITE" id="PS00352">
    <property type="entry name" value="CSD_1"/>
    <property type="match status" value="1"/>
</dbReference>
<dbReference type="PANTHER" id="PTHR12962">
    <property type="entry name" value="CALCIUM-REGULATED HEAT STABLE PROTEIN CRHSP-24-RELATED"/>
    <property type="match status" value="1"/>
</dbReference>
<evidence type="ECO:0000256" key="2">
    <source>
        <dbReference type="RuleBase" id="RU000408"/>
    </source>
</evidence>
<organism evidence="5 6">
    <name type="scientific">Methylomonas subterranea</name>
    <dbReference type="NCBI Taxonomy" id="2952225"/>
    <lineage>
        <taxon>Bacteria</taxon>
        <taxon>Pseudomonadati</taxon>
        <taxon>Pseudomonadota</taxon>
        <taxon>Gammaproteobacteria</taxon>
        <taxon>Methylococcales</taxon>
        <taxon>Methylococcaceae</taxon>
        <taxon>Methylomonas</taxon>
    </lineage>
</organism>